<dbReference type="AlphaFoldDB" id="A0A239PN88"/>
<name>A0A239PN88_9RHOB</name>
<dbReference type="Proteomes" id="UP000198307">
    <property type="component" value="Unassembled WGS sequence"/>
</dbReference>
<dbReference type="Pfam" id="PF13403">
    <property type="entry name" value="Hint_2"/>
    <property type="match status" value="1"/>
</dbReference>
<sequence length="364" mass="39609">MPTVTLYIRGDQLATYTSYSGSGNGTERVVTVQGVTPVGDENDLYTVTLEQVNTGVDEVQNGQLITITDASGNVILGPTGVNPDAEQGRAAGDQYLLLTSANYLIDLRGITDSTIEYTIDDEFVTDDDGQLDFIEFPCFTPGTMIETPRGPVDVAHLKVGDLIRTADQEAVPITWIGRSLVELRDRDVTRKPVLLMRDCLGKGKPFADTIISPDHRILISDPGCEFLFRQPEVLAISKGLAALPKVRHMRGKNRIEYISIFTQHHQIIFANGLAVETLYPGEQALQRLLPLARAKLLSVCPAAGSPNIETAYPPARRLLTMAETDALTKVMQAATRVDHPAGPESRPDPDTATDTSVRRKAISG</sequence>
<evidence type="ECO:0000259" key="2">
    <source>
        <dbReference type="Pfam" id="PF13403"/>
    </source>
</evidence>
<evidence type="ECO:0000313" key="3">
    <source>
        <dbReference type="EMBL" id="SNT71771.1"/>
    </source>
</evidence>
<dbReference type="EMBL" id="FZQB01000002">
    <property type="protein sequence ID" value="SNT71771.1"/>
    <property type="molecule type" value="Genomic_DNA"/>
</dbReference>
<accession>A0A239PN88</accession>
<reference evidence="3 4" key="1">
    <citation type="submission" date="2017-07" db="EMBL/GenBank/DDBJ databases">
        <authorList>
            <person name="Sun Z.S."/>
            <person name="Albrecht U."/>
            <person name="Echele G."/>
            <person name="Lee C.C."/>
        </authorList>
    </citation>
    <scope>NUCLEOTIDE SEQUENCE [LARGE SCALE GENOMIC DNA]</scope>
    <source>
        <strain evidence="3 4">DSM 14827</strain>
    </source>
</reference>
<feature type="region of interest" description="Disordered" evidence="1">
    <location>
        <begin position="336"/>
        <end position="364"/>
    </location>
</feature>
<protein>
    <submittedName>
        <fullName evidence="3">Hint domain-containing protein</fullName>
    </submittedName>
</protein>
<dbReference type="RefSeq" id="WP_179217636.1">
    <property type="nucleotide sequence ID" value="NZ_CP067129.1"/>
</dbReference>
<gene>
    <name evidence="3" type="ORF">SAMN05444959_102288</name>
</gene>
<dbReference type="InterPro" id="IPR028992">
    <property type="entry name" value="Hedgehog/Intein_dom"/>
</dbReference>
<keyword evidence="4" id="KW-1185">Reference proteome</keyword>
<organism evidence="3 4">
    <name type="scientific">Paracoccus seriniphilus</name>
    <dbReference type="NCBI Taxonomy" id="184748"/>
    <lineage>
        <taxon>Bacteria</taxon>
        <taxon>Pseudomonadati</taxon>
        <taxon>Pseudomonadota</taxon>
        <taxon>Alphaproteobacteria</taxon>
        <taxon>Rhodobacterales</taxon>
        <taxon>Paracoccaceae</taxon>
        <taxon>Paracoccus</taxon>
    </lineage>
</organism>
<feature type="compositionally biased region" description="Basic and acidic residues" evidence="1">
    <location>
        <begin position="336"/>
        <end position="349"/>
    </location>
</feature>
<evidence type="ECO:0000313" key="4">
    <source>
        <dbReference type="Proteomes" id="UP000198307"/>
    </source>
</evidence>
<proteinExistence type="predicted"/>
<dbReference type="SUPFAM" id="SSF51294">
    <property type="entry name" value="Hedgehog/intein (Hint) domain"/>
    <property type="match status" value="1"/>
</dbReference>
<evidence type="ECO:0000256" key="1">
    <source>
        <dbReference type="SAM" id="MobiDB-lite"/>
    </source>
</evidence>
<dbReference type="InterPro" id="IPR036844">
    <property type="entry name" value="Hint_dom_sf"/>
</dbReference>
<feature type="domain" description="Hedgehog/Intein (Hint)" evidence="2">
    <location>
        <begin position="137"/>
        <end position="281"/>
    </location>
</feature>